<dbReference type="InterPro" id="IPR050267">
    <property type="entry name" value="Anti-sigma-factor_SerPK"/>
</dbReference>
<dbReference type="GO" id="GO:0004674">
    <property type="term" value="F:protein serine/threonine kinase activity"/>
    <property type="evidence" value="ECO:0007669"/>
    <property type="project" value="UniProtKB-KW"/>
</dbReference>
<dbReference type="PANTHER" id="PTHR35526">
    <property type="entry name" value="ANTI-SIGMA-F FACTOR RSBW-RELATED"/>
    <property type="match status" value="1"/>
</dbReference>
<dbReference type="InterPro" id="IPR003594">
    <property type="entry name" value="HATPase_dom"/>
</dbReference>
<dbReference type="Gene3D" id="3.30.565.10">
    <property type="entry name" value="Histidine kinase-like ATPase, C-terminal domain"/>
    <property type="match status" value="1"/>
</dbReference>
<keyword evidence="1" id="KW-0808">Transferase</keyword>
<proteinExistence type="predicted"/>
<reference evidence="3" key="3">
    <citation type="journal article" date="2021" name="bioRxiv">
        <title>Bilateral symmetry of linear streptomycete chromosomes.</title>
        <authorList>
            <person name="Algora-Gallardo L."/>
            <person name="Schniete J.K."/>
            <person name="Mark D.R."/>
            <person name="Hunter I.S."/>
            <person name="Herron P.R."/>
        </authorList>
    </citation>
    <scope>NUCLEOTIDE SEQUENCE</scope>
    <source>
        <strain evidence="3">ATCC 10970</strain>
    </source>
</reference>
<dbReference type="Proteomes" id="UP000011074">
    <property type="component" value="Chromosome"/>
</dbReference>
<dbReference type="GO" id="GO:0005524">
    <property type="term" value="F:ATP binding"/>
    <property type="evidence" value="ECO:0007669"/>
    <property type="project" value="UniProtKB-KW"/>
</dbReference>
<reference evidence="3" key="1">
    <citation type="submission" date="2012-12" db="EMBL/GenBank/DDBJ databases">
        <authorList>
            <person name="Pethick F.E."/>
            <person name="MacFadyen A.C."/>
            <person name="Tang Z."/>
            <person name="Sangal V."/>
            <person name="Tze-Tze L."/>
            <person name="Chu J."/>
            <person name="Guo M."/>
            <person name="Kirby R."/>
            <person name="Hoskisson P.A."/>
            <person name="Herron P.R."/>
            <person name="Hunter I.S."/>
        </authorList>
    </citation>
    <scope>NUCLEOTIDE SEQUENCE</scope>
    <source>
        <strain evidence="3">ATCC 10970</strain>
    </source>
</reference>
<evidence type="ECO:0000259" key="2">
    <source>
        <dbReference type="Pfam" id="PF13581"/>
    </source>
</evidence>
<name>L8EZ67_STRR1</name>
<dbReference type="CDD" id="cd16936">
    <property type="entry name" value="HATPase_RsbW-like"/>
    <property type="match status" value="1"/>
</dbReference>
<feature type="domain" description="Histidine kinase/HSP90-like ATPase" evidence="2">
    <location>
        <begin position="7"/>
        <end position="91"/>
    </location>
</feature>
<protein>
    <submittedName>
        <fullName evidence="3">ATP-binding protein</fullName>
    </submittedName>
</protein>
<accession>L8EZ67</accession>
<dbReference type="AlphaFoldDB" id="L8EZ67"/>
<evidence type="ECO:0000256" key="1">
    <source>
        <dbReference type="ARBA" id="ARBA00022527"/>
    </source>
</evidence>
<evidence type="ECO:0000313" key="3">
    <source>
        <dbReference type="EMBL" id="QST85095.1"/>
    </source>
</evidence>
<dbReference type="InterPro" id="IPR036890">
    <property type="entry name" value="HATPase_C_sf"/>
</dbReference>
<sequence>MRLDGAAQLRRWGARDELVTDTEIVISELVANAFLHGSPGRDVILTLSSYESAIDVAVADGCPRLPRLPCASADSPDTHEDGRGLLLVRNATAYHGGTWRFTRWSTGKRINCTLPLLRISDHRERRARAYDAARINEATVYLGQLDLHDIDHFSWRQVRKVLWASLTTLAPFAERHFKALAREDPARPEIRAFLDWVRRLRAADRVRSADLLAAVPPLLDLAEAAVGQPA</sequence>
<gene>
    <name evidence="3" type="ORF">SRIM_037610</name>
</gene>
<organism evidence="3 4">
    <name type="scientific">Streptomyces rimosus subsp. rimosus (strain ATCC 10970 / DSM 40260 / JCM 4667 / NRRL 2234)</name>
    <dbReference type="NCBI Taxonomy" id="1265868"/>
    <lineage>
        <taxon>Bacteria</taxon>
        <taxon>Bacillati</taxon>
        <taxon>Actinomycetota</taxon>
        <taxon>Actinomycetes</taxon>
        <taxon>Kitasatosporales</taxon>
        <taxon>Streptomycetaceae</taxon>
        <taxon>Streptomyces</taxon>
    </lineage>
</organism>
<reference evidence="3" key="2">
    <citation type="submission" date="2020-01" db="EMBL/GenBank/DDBJ databases">
        <authorList>
            <person name="Algora L."/>
            <person name="Schniete J.K."/>
            <person name="MacFadyen A."/>
            <person name="Hoskisson P.A."/>
            <person name="Hunter I.S."/>
            <person name="Herron P.R."/>
        </authorList>
    </citation>
    <scope>NUCLEOTIDE SEQUENCE</scope>
    <source>
        <strain evidence="3">ATCC 10970</strain>
    </source>
</reference>
<keyword evidence="3" id="KW-0547">Nucleotide-binding</keyword>
<dbReference type="EMBL" id="CP048261">
    <property type="protein sequence ID" value="QST85095.1"/>
    <property type="molecule type" value="Genomic_DNA"/>
</dbReference>
<keyword evidence="1" id="KW-0418">Kinase</keyword>
<keyword evidence="1" id="KW-0723">Serine/threonine-protein kinase</keyword>
<keyword evidence="3" id="KW-0067">ATP-binding</keyword>
<dbReference type="PANTHER" id="PTHR35526:SF3">
    <property type="entry name" value="ANTI-SIGMA-F FACTOR RSBW"/>
    <property type="match status" value="1"/>
</dbReference>
<evidence type="ECO:0000313" key="4">
    <source>
        <dbReference type="Proteomes" id="UP000011074"/>
    </source>
</evidence>
<dbReference type="Pfam" id="PF13581">
    <property type="entry name" value="HATPase_c_2"/>
    <property type="match status" value="1"/>
</dbReference>
<dbReference type="SUPFAM" id="SSF55874">
    <property type="entry name" value="ATPase domain of HSP90 chaperone/DNA topoisomerase II/histidine kinase"/>
    <property type="match status" value="1"/>
</dbReference>